<evidence type="ECO:0000256" key="1">
    <source>
        <dbReference type="ARBA" id="ARBA00001933"/>
    </source>
</evidence>
<dbReference type="InterPro" id="IPR015421">
    <property type="entry name" value="PyrdxlP-dep_Trfase_major"/>
</dbReference>
<keyword evidence="4" id="KW-0808">Transferase</keyword>
<evidence type="ECO:0000256" key="2">
    <source>
        <dbReference type="ARBA" id="ARBA00022898"/>
    </source>
</evidence>
<dbReference type="GO" id="GO:0008483">
    <property type="term" value="F:transaminase activity"/>
    <property type="evidence" value="ECO:0007669"/>
    <property type="project" value="UniProtKB-KW"/>
</dbReference>
<evidence type="ECO:0000313" key="4">
    <source>
        <dbReference type="EMBL" id="SFJ45247.1"/>
    </source>
</evidence>
<accession>A0A1I3RIX7</accession>
<comment type="cofactor">
    <cofactor evidence="1">
        <name>pyridoxal 5'-phosphate</name>
        <dbReference type="ChEBI" id="CHEBI:597326"/>
    </cofactor>
</comment>
<dbReference type="SUPFAM" id="SSF53383">
    <property type="entry name" value="PLP-dependent transferases"/>
    <property type="match status" value="1"/>
</dbReference>
<organism evidence="4 5">
    <name type="scientific">Nocardioides psychrotolerans</name>
    <dbReference type="NCBI Taxonomy" id="1005945"/>
    <lineage>
        <taxon>Bacteria</taxon>
        <taxon>Bacillati</taxon>
        <taxon>Actinomycetota</taxon>
        <taxon>Actinomycetes</taxon>
        <taxon>Propionibacteriales</taxon>
        <taxon>Nocardioidaceae</taxon>
        <taxon>Nocardioides</taxon>
    </lineage>
</organism>
<name>A0A1I3RIX7_9ACTN</name>
<dbReference type="RefSeq" id="WP_170259318.1">
    <property type="nucleotide sequence ID" value="NZ_BKAF01000048.1"/>
</dbReference>
<dbReference type="Gene3D" id="3.40.640.10">
    <property type="entry name" value="Type I PLP-dependent aspartate aminotransferase-like (Major domain)"/>
    <property type="match status" value="1"/>
</dbReference>
<keyword evidence="5" id="KW-1185">Reference proteome</keyword>
<dbReference type="InterPro" id="IPR015422">
    <property type="entry name" value="PyrdxlP-dep_Trfase_small"/>
</dbReference>
<gene>
    <name evidence="4" type="ORF">SAMN05216561_13212</name>
</gene>
<keyword evidence="4" id="KW-0032">Aminotransferase</keyword>
<dbReference type="EMBL" id="FOQG01000032">
    <property type="protein sequence ID" value="SFJ45247.1"/>
    <property type="molecule type" value="Genomic_DNA"/>
</dbReference>
<dbReference type="STRING" id="1005945.SAMN05216561_13212"/>
<dbReference type="PANTHER" id="PTHR42885:SF1">
    <property type="entry name" value="THREONINE-PHOSPHATE DECARBOXYLASE"/>
    <property type="match status" value="1"/>
</dbReference>
<sequence>MTDALRDALRHHGDVEATEGLVDLAVNVYDEARPTWLDDALRASLEDVAHYPNPTRAQQALAVRHGRDPDEVLATAGAAEAFGLLARLRDWRRPVVVHPQFTEPDVALTQAGCPPDHVLLHHEDGFRLDPTRVPDDADLVVVGNPTNPTGVLHPATTLRSLARPGRLVVVDEAFIDFVPDEEESLADLAPADNPLPGLVIVRSLTKLWSIPGVRAGYLLASPDVIRDLRDGQAPWSVSTTAAAAMRATATDQARGEQERRAARTVTARAVLVDGLSALGIPTVPSRAPFVLARVGEGVHARLRSNGWAVRRADTFPGLGPEWVRISVRAPEVTRRFLDALG</sequence>
<dbReference type="CDD" id="cd00609">
    <property type="entry name" value="AAT_like"/>
    <property type="match status" value="1"/>
</dbReference>
<protein>
    <submittedName>
        <fullName evidence="4">Histidinol-phosphate aminotransferase/cobyrinic acid a,c-diamide synthase</fullName>
    </submittedName>
</protein>
<keyword evidence="2" id="KW-0663">Pyridoxal phosphate</keyword>
<dbReference type="Gene3D" id="3.90.1150.10">
    <property type="entry name" value="Aspartate Aminotransferase, domain 1"/>
    <property type="match status" value="1"/>
</dbReference>
<feature type="domain" description="Aminotransferase class I/classII large" evidence="3">
    <location>
        <begin position="21"/>
        <end position="340"/>
    </location>
</feature>
<evidence type="ECO:0000313" key="5">
    <source>
        <dbReference type="Proteomes" id="UP000198649"/>
    </source>
</evidence>
<dbReference type="Pfam" id="PF00155">
    <property type="entry name" value="Aminotran_1_2"/>
    <property type="match status" value="1"/>
</dbReference>
<proteinExistence type="predicted"/>
<dbReference type="NCBIfam" id="NF005915">
    <property type="entry name" value="PRK07908.1"/>
    <property type="match status" value="1"/>
</dbReference>
<evidence type="ECO:0000259" key="3">
    <source>
        <dbReference type="Pfam" id="PF00155"/>
    </source>
</evidence>
<reference evidence="4 5" key="1">
    <citation type="submission" date="2016-10" db="EMBL/GenBank/DDBJ databases">
        <authorList>
            <person name="de Groot N.N."/>
        </authorList>
    </citation>
    <scope>NUCLEOTIDE SEQUENCE [LARGE SCALE GENOMIC DNA]</scope>
    <source>
        <strain evidence="4 5">CGMCC 1.11156</strain>
    </source>
</reference>
<dbReference type="Proteomes" id="UP000198649">
    <property type="component" value="Unassembled WGS sequence"/>
</dbReference>
<dbReference type="GO" id="GO:0030170">
    <property type="term" value="F:pyridoxal phosphate binding"/>
    <property type="evidence" value="ECO:0007669"/>
    <property type="project" value="InterPro"/>
</dbReference>
<dbReference type="AlphaFoldDB" id="A0A1I3RIX7"/>
<dbReference type="InterPro" id="IPR004839">
    <property type="entry name" value="Aminotransferase_I/II_large"/>
</dbReference>
<dbReference type="InterPro" id="IPR015424">
    <property type="entry name" value="PyrdxlP-dep_Trfase"/>
</dbReference>
<dbReference type="PANTHER" id="PTHR42885">
    <property type="entry name" value="HISTIDINOL-PHOSPHATE AMINOTRANSFERASE-RELATED"/>
    <property type="match status" value="1"/>
</dbReference>